<evidence type="ECO:0000313" key="1">
    <source>
        <dbReference type="EMBL" id="PIP25056.1"/>
    </source>
</evidence>
<sequence>MIDLSTEEEKHRFAEPGKQEVEAVFLDENGKLTVIILSEEYESQRYKMWFQQKHGMTSLVNWISIGEYTPHGLDMVPGRFFRKAINQARGIFSDRRKKEKKAQ</sequence>
<dbReference type="EMBL" id="PCRS01000011">
    <property type="protein sequence ID" value="PIP25056.1"/>
    <property type="molecule type" value="Genomic_DNA"/>
</dbReference>
<protein>
    <submittedName>
        <fullName evidence="1">Uncharacterized protein</fullName>
    </submittedName>
</protein>
<reference evidence="1 2" key="1">
    <citation type="submission" date="2017-09" db="EMBL/GenBank/DDBJ databases">
        <title>Depth-based differentiation of microbial function through sediment-hosted aquifers and enrichment of novel symbionts in the deep terrestrial subsurface.</title>
        <authorList>
            <person name="Probst A.J."/>
            <person name="Ladd B."/>
            <person name="Jarett J.K."/>
            <person name="Geller-Mcgrath D.E."/>
            <person name="Sieber C.M."/>
            <person name="Emerson J.B."/>
            <person name="Anantharaman K."/>
            <person name="Thomas B.C."/>
            <person name="Malmstrom R."/>
            <person name="Stieglmeier M."/>
            <person name="Klingl A."/>
            <person name="Woyke T."/>
            <person name="Ryan C.M."/>
            <person name="Banfield J.F."/>
        </authorList>
    </citation>
    <scope>NUCLEOTIDE SEQUENCE [LARGE SCALE GENOMIC DNA]</scope>
    <source>
        <strain evidence="1">CG23_combo_of_CG06-09_8_20_14_all_36_12</strain>
    </source>
</reference>
<dbReference type="Proteomes" id="UP000228681">
    <property type="component" value="Unassembled WGS sequence"/>
</dbReference>
<dbReference type="AlphaFoldDB" id="A0A2G9Z0N1"/>
<comment type="caution">
    <text evidence="1">The sequence shown here is derived from an EMBL/GenBank/DDBJ whole genome shotgun (WGS) entry which is preliminary data.</text>
</comment>
<evidence type="ECO:0000313" key="2">
    <source>
        <dbReference type="Proteomes" id="UP000228681"/>
    </source>
</evidence>
<name>A0A2G9Z0N1_9BACT</name>
<gene>
    <name evidence="1" type="ORF">COX34_00750</name>
</gene>
<proteinExistence type="predicted"/>
<organism evidence="1 2">
    <name type="scientific">Candidatus Nealsonbacteria bacterium CG23_combo_of_CG06-09_8_20_14_all_36_12</name>
    <dbReference type="NCBI Taxonomy" id="1974718"/>
    <lineage>
        <taxon>Bacteria</taxon>
        <taxon>Candidatus Nealsoniibacteriota</taxon>
    </lineage>
</organism>
<accession>A0A2G9Z0N1</accession>